<evidence type="ECO:0000313" key="1">
    <source>
        <dbReference type="EMBL" id="EQD59855.1"/>
    </source>
</evidence>
<dbReference type="EMBL" id="AUZX01007407">
    <property type="protein sequence ID" value="EQD59855.1"/>
    <property type="molecule type" value="Genomic_DNA"/>
</dbReference>
<sequence>MPSHRQAKVWSAEAHSTVSNSPDITHAIERLKSGHVGLVVIVNRYDGIDLP</sequence>
<accession>T1C133</accession>
<reference evidence="1" key="1">
    <citation type="submission" date="2013-08" db="EMBL/GenBank/DDBJ databases">
        <authorList>
            <person name="Mendez C."/>
            <person name="Richter M."/>
            <person name="Ferrer M."/>
            <person name="Sanchez J."/>
        </authorList>
    </citation>
    <scope>NUCLEOTIDE SEQUENCE</scope>
</reference>
<organism evidence="1">
    <name type="scientific">mine drainage metagenome</name>
    <dbReference type="NCBI Taxonomy" id="410659"/>
    <lineage>
        <taxon>unclassified sequences</taxon>
        <taxon>metagenomes</taxon>
        <taxon>ecological metagenomes</taxon>
    </lineage>
</organism>
<feature type="non-terminal residue" evidence="1">
    <location>
        <position position="51"/>
    </location>
</feature>
<reference evidence="1" key="2">
    <citation type="journal article" date="2014" name="ISME J.">
        <title>Microbial stratification in low pH oxic and suboxic macroscopic growths along an acid mine drainage.</title>
        <authorList>
            <person name="Mendez-Garcia C."/>
            <person name="Mesa V."/>
            <person name="Sprenger R.R."/>
            <person name="Richter M."/>
            <person name="Diez M.S."/>
            <person name="Solano J."/>
            <person name="Bargiela R."/>
            <person name="Golyshina O.V."/>
            <person name="Manteca A."/>
            <person name="Ramos J.L."/>
            <person name="Gallego J.R."/>
            <person name="Llorente I."/>
            <person name="Martins Dos Santos V.A."/>
            <person name="Jensen O.N."/>
            <person name="Pelaez A.I."/>
            <person name="Sanchez J."/>
            <person name="Ferrer M."/>
        </authorList>
    </citation>
    <scope>NUCLEOTIDE SEQUENCE</scope>
</reference>
<name>T1C133_9ZZZZ</name>
<comment type="caution">
    <text evidence="1">The sequence shown here is derived from an EMBL/GenBank/DDBJ whole genome shotgun (WGS) entry which is preliminary data.</text>
</comment>
<proteinExistence type="predicted"/>
<protein>
    <submittedName>
        <fullName evidence="1">Uncharacterized protein</fullName>
    </submittedName>
</protein>
<gene>
    <name evidence="1" type="ORF">B1A_10401</name>
</gene>
<dbReference type="AlphaFoldDB" id="T1C133"/>